<keyword evidence="3 5" id="KW-1133">Transmembrane helix</keyword>
<evidence type="ECO:0000256" key="4">
    <source>
        <dbReference type="ARBA" id="ARBA00023136"/>
    </source>
</evidence>
<feature type="transmembrane region" description="Helical" evidence="5">
    <location>
        <begin position="35"/>
        <end position="55"/>
    </location>
</feature>
<evidence type="ECO:0000256" key="2">
    <source>
        <dbReference type="ARBA" id="ARBA00022692"/>
    </source>
</evidence>
<keyword evidence="7" id="KW-1185">Reference proteome</keyword>
<protein>
    <submittedName>
        <fullName evidence="6">DUF1516 family protein</fullName>
    </submittedName>
</protein>
<proteinExistence type="predicted"/>
<evidence type="ECO:0000256" key="1">
    <source>
        <dbReference type="ARBA" id="ARBA00022475"/>
    </source>
</evidence>
<keyword evidence="1" id="KW-1003">Cell membrane</keyword>
<evidence type="ECO:0000256" key="5">
    <source>
        <dbReference type="SAM" id="Phobius"/>
    </source>
</evidence>
<reference evidence="6 7" key="1">
    <citation type="submission" date="2021-08" db="EMBL/GenBank/DDBJ databases">
        <authorList>
            <person name="Zhang D."/>
            <person name="Zhang A."/>
            <person name="Wang L."/>
        </authorList>
    </citation>
    <scope>NUCLEOTIDE SEQUENCE [LARGE SCALE GENOMIC DNA]</scope>
    <source>
        <strain evidence="6 7">WL0086</strain>
    </source>
</reference>
<evidence type="ECO:0000313" key="7">
    <source>
        <dbReference type="Proteomes" id="UP000738431"/>
    </source>
</evidence>
<feature type="transmembrane region" description="Helical" evidence="5">
    <location>
        <begin position="90"/>
        <end position="108"/>
    </location>
</feature>
<keyword evidence="4 5" id="KW-0472">Membrane</keyword>
<dbReference type="Proteomes" id="UP000738431">
    <property type="component" value="Chromosome"/>
</dbReference>
<sequence length="112" mass="12192">MSPAFYHVLHLLSLIVLTGGTFYGFAGPAESRKKVMIFTGIASLLMLISGVGLLHKLSYGFPGWAIVKIVCWLGLAGLAGIGYRKRDKAGLFMTIILALVFVALVMVYQRPF</sequence>
<accession>A0ABZ1C9R9</accession>
<keyword evidence="2 5" id="KW-0812">Transmembrane</keyword>
<organism evidence="6 7">
    <name type="scientific">Actomonas aquatica</name>
    <dbReference type="NCBI Taxonomy" id="2866162"/>
    <lineage>
        <taxon>Bacteria</taxon>
        <taxon>Pseudomonadati</taxon>
        <taxon>Verrucomicrobiota</taxon>
        <taxon>Opitutia</taxon>
        <taxon>Opitutales</taxon>
        <taxon>Opitutaceae</taxon>
        <taxon>Actomonas</taxon>
    </lineage>
</organism>
<evidence type="ECO:0000313" key="6">
    <source>
        <dbReference type="EMBL" id="WRQ88439.1"/>
    </source>
</evidence>
<dbReference type="EMBL" id="CP139781">
    <property type="protein sequence ID" value="WRQ88439.1"/>
    <property type="molecule type" value="Genomic_DNA"/>
</dbReference>
<reference evidence="6 7" key="2">
    <citation type="submission" date="2023-12" db="EMBL/GenBank/DDBJ databases">
        <title>Description of an unclassified Opitutus bacterium of Verrucomicrobiota.</title>
        <authorList>
            <person name="Zhang D.-F."/>
        </authorList>
    </citation>
    <scope>NUCLEOTIDE SEQUENCE [LARGE SCALE GENOMIC DNA]</scope>
    <source>
        <strain evidence="6 7">WL0086</strain>
    </source>
</reference>
<dbReference type="InterPro" id="IPR010899">
    <property type="entry name" value="UPF0344"/>
</dbReference>
<dbReference type="RefSeq" id="WP_221032551.1">
    <property type="nucleotide sequence ID" value="NZ_CP139781.1"/>
</dbReference>
<evidence type="ECO:0000256" key="3">
    <source>
        <dbReference type="ARBA" id="ARBA00022989"/>
    </source>
</evidence>
<feature type="transmembrane region" description="Helical" evidence="5">
    <location>
        <begin position="6"/>
        <end position="26"/>
    </location>
</feature>
<dbReference type="Pfam" id="PF07457">
    <property type="entry name" value="DUF1516"/>
    <property type="match status" value="1"/>
</dbReference>
<name>A0ABZ1C9R9_9BACT</name>
<feature type="transmembrane region" description="Helical" evidence="5">
    <location>
        <begin position="61"/>
        <end position="83"/>
    </location>
</feature>
<gene>
    <name evidence="6" type="ORF">K1X11_003420</name>
</gene>